<proteinExistence type="predicted"/>
<organism evidence="1 2">
    <name type="scientific">Phytobacter diazotrophicus</name>
    <dbReference type="NCBI Taxonomy" id="395631"/>
    <lineage>
        <taxon>Bacteria</taxon>
        <taxon>Pseudomonadati</taxon>
        <taxon>Pseudomonadota</taxon>
        <taxon>Gammaproteobacteria</taxon>
        <taxon>Enterobacterales</taxon>
        <taxon>Enterobacteriaceae</taxon>
        <taxon>Phytobacter</taxon>
    </lineage>
</organism>
<protein>
    <submittedName>
        <fullName evidence="1">Uncharacterized protein</fullName>
    </submittedName>
</protein>
<dbReference type="EMBL" id="AP025334">
    <property type="protein sequence ID" value="BDD52697.1"/>
    <property type="molecule type" value="Genomic_DNA"/>
</dbReference>
<evidence type="ECO:0000313" key="1">
    <source>
        <dbReference type="EMBL" id="BDD52697.1"/>
    </source>
</evidence>
<reference evidence="1 2" key="1">
    <citation type="submission" date="2021-12" db="EMBL/GenBank/DDBJ databases">
        <title>Complete genome sequence of Phytobacter diazotrophicus TA9734.</title>
        <authorList>
            <person name="Kubota H."/>
            <person name="Nakayama Y."/>
            <person name="Ariyoshi T."/>
        </authorList>
    </citation>
    <scope>NUCLEOTIDE SEQUENCE [LARGE SCALE GENOMIC DNA]</scope>
    <source>
        <strain evidence="1 2">TA9734</strain>
    </source>
</reference>
<sequence length="30" mass="3575">MKKPCSPLHDVRHWLKYSPVVRIRSVKRAS</sequence>
<name>A0ABN6LU16_9ENTR</name>
<accession>A0ABN6LU16</accession>
<dbReference type="Proteomes" id="UP001320460">
    <property type="component" value="Chromosome"/>
</dbReference>
<keyword evidence="2" id="KW-1185">Reference proteome</keyword>
<gene>
    <name evidence="1" type="ORF">PDTA9734_41840</name>
</gene>
<evidence type="ECO:0000313" key="2">
    <source>
        <dbReference type="Proteomes" id="UP001320460"/>
    </source>
</evidence>